<name>A0ABR9QX46_9FIRM</name>
<accession>A0ABR9QX46</accession>
<protein>
    <recommendedName>
        <fullName evidence="3">NADPH-dependent FMN reductase-like domain-containing protein</fullName>
    </recommendedName>
</protein>
<dbReference type="RefSeq" id="WP_226385101.1">
    <property type="nucleotide sequence ID" value="NZ_JADCKA010000005.1"/>
</dbReference>
<evidence type="ECO:0008006" key="3">
    <source>
        <dbReference type="Google" id="ProtNLM"/>
    </source>
</evidence>
<keyword evidence="2" id="KW-1185">Reference proteome</keyword>
<reference evidence="1 2" key="1">
    <citation type="submission" date="2020-10" db="EMBL/GenBank/DDBJ databases">
        <title>ChiBAC.</title>
        <authorList>
            <person name="Zenner C."/>
            <person name="Hitch T.C.A."/>
            <person name="Clavel T."/>
        </authorList>
    </citation>
    <scope>NUCLEOTIDE SEQUENCE [LARGE SCALE GENOMIC DNA]</scope>
    <source>
        <strain evidence="1 2">DSM 108706</strain>
    </source>
</reference>
<dbReference type="SUPFAM" id="SSF52218">
    <property type="entry name" value="Flavoproteins"/>
    <property type="match status" value="1"/>
</dbReference>
<organism evidence="1 2">
    <name type="scientific">Gallibacter intestinalis</name>
    <dbReference type="NCBI Taxonomy" id="2779356"/>
    <lineage>
        <taxon>Bacteria</taxon>
        <taxon>Bacillati</taxon>
        <taxon>Bacillota</taxon>
        <taxon>Clostridia</taxon>
        <taxon>Eubacteriales</taxon>
        <taxon>Eubacteriaceae</taxon>
        <taxon>Gallibacter</taxon>
    </lineage>
</organism>
<proteinExistence type="predicted"/>
<sequence>MKRMVILNGSPRGSKGATGVVVNDMQSFIPEDISVDVLELMGDGISESLDSEQQQKLYEADILMFTFPLYVDIFPANLLYCAREMEANKDKFVKGGDIKVYAFVNCGLHEGYQAALAIDILKNWTVRMGFSFGMAVGFGGSGALPQARKLPAGGGLKSNMPQLFEKLMDAVEHDKTDQENIYGNISISREEYQQSSEAGWRILAERNGLEEKDLDRRF</sequence>
<comment type="caution">
    <text evidence="1">The sequence shown here is derived from an EMBL/GenBank/DDBJ whole genome shotgun (WGS) entry which is preliminary data.</text>
</comment>
<dbReference type="InterPro" id="IPR029039">
    <property type="entry name" value="Flavoprotein-like_sf"/>
</dbReference>
<dbReference type="EMBL" id="JADCKA010000005">
    <property type="protein sequence ID" value="MBE5035454.1"/>
    <property type="molecule type" value="Genomic_DNA"/>
</dbReference>
<gene>
    <name evidence="1" type="ORF">INF20_04050</name>
</gene>
<evidence type="ECO:0000313" key="1">
    <source>
        <dbReference type="EMBL" id="MBE5035454.1"/>
    </source>
</evidence>
<dbReference type="Proteomes" id="UP001516588">
    <property type="component" value="Unassembled WGS sequence"/>
</dbReference>
<evidence type="ECO:0000313" key="2">
    <source>
        <dbReference type="Proteomes" id="UP001516588"/>
    </source>
</evidence>